<feature type="transmembrane region" description="Helical" evidence="2">
    <location>
        <begin position="67"/>
        <end position="86"/>
    </location>
</feature>
<proteinExistence type="predicted"/>
<keyword evidence="2" id="KW-1133">Transmembrane helix</keyword>
<dbReference type="InterPro" id="IPR011701">
    <property type="entry name" value="MFS"/>
</dbReference>
<sequence>RNNVQFYSNRNMKYSTKAKLRQYSAAIVANMGAFCIGTMLGWTSPMQPLLESANPPVGDSPMSREEISWLGSINFISAIIGTFLWGRLSDWLGRKSTALIVALPFTLGWTVMLFANHVYGCT</sequence>
<dbReference type="InterPro" id="IPR050549">
    <property type="entry name" value="MFS_Trehalose_Transporter"/>
</dbReference>
<feature type="non-terminal residue" evidence="4">
    <location>
        <position position="1"/>
    </location>
</feature>
<protein>
    <submittedName>
        <fullName evidence="4">Facilitated trehalose transporter tret1-like protein</fullName>
    </submittedName>
</protein>
<dbReference type="GO" id="GO:0016020">
    <property type="term" value="C:membrane"/>
    <property type="evidence" value="ECO:0007669"/>
    <property type="project" value="UniProtKB-SubCell"/>
</dbReference>
<dbReference type="SUPFAM" id="SSF103473">
    <property type="entry name" value="MFS general substrate transporter"/>
    <property type="match status" value="1"/>
</dbReference>
<dbReference type="GO" id="GO:0022857">
    <property type="term" value="F:transmembrane transporter activity"/>
    <property type="evidence" value="ECO:0007669"/>
    <property type="project" value="InterPro"/>
</dbReference>
<name>A0A161M3L7_TRIIF</name>
<dbReference type="Gene3D" id="1.20.1250.20">
    <property type="entry name" value="MFS general substrate transporter like domains"/>
    <property type="match status" value="1"/>
</dbReference>
<dbReference type="PANTHER" id="PTHR48021">
    <property type="match status" value="1"/>
</dbReference>
<dbReference type="PROSITE" id="PS50850">
    <property type="entry name" value="MFS"/>
    <property type="match status" value="1"/>
</dbReference>
<evidence type="ECO:0000259" key="3">
    <source>
        <dbReference type="PROSITE" id="PS50850"/>
    </source>
</evidence>
<comment type="subcellular location">
    <subcellularLocation>
        <location evidence="1">Membrane</location>
        <topology evidence="1">Multi-pass membrane protein</topology>
    </subcellularLocation>
</comment>
<feature type="transmembrane region" description="Helical" evidence="2">
    <location>
        <begin position="98"/>
        <end position="119"/>
    </location>
</feature>
<reference evidence="4" key="1">
    <citation type="submission" date="2016-04" db="EMBL/GenBank/DDBJ databases">
        <authorList>
            <person name="Calderon-Fernandez G.M.Sr."/>
        </authorList>
    </citation>
    <scope>NUCLEOTIDE SEQUENCE</scope>
    <source>
        <strain evidence="4">Int1</strain>
        <tissue evidence="4">Integument</tissue>
    </source>
</reference>
<dbReference type="EMBL" id="GEMB01005515">
    <property type="protein sequence ID" value="JAR97806.1"/>
    <property type="molecule type" value="Transcribed_RNA"/>
</dbReference>
<dbReference type="Pfam" id="PF07690">
    <property type="entry name" value="MFS_1"/>
    <property type="match status" value="1"/>
</dbReference>
<feature type="transmembrane region" description="Helical" evidence="2">
    <location>
        <begin position="20"/>
        <end position="42"/>
    </location>
</feature>
<dbReference type="InterPro" id="IPR020846">
    <property type="entry name" value="MFS_dom"/>
</dbReference>
<organism evidence="4">
    <name type="scientific">Triatoma infestans</name>
    <name type="common">Assassin bug</name>
    <dbReference type="NCBI Taxonomy" id="30076"/>
    <lineage>
        <taxon>Eukaryota</taxon>
        <taxon>Metazoa</taxon>
        <taxon>Ecdysozoa</taxon>
        <taxon>Arthropoda</taxon>
        <taxon>Hexapoda</taxon>
        <taxon>Insecta</taxon>
        <taxon>Pterygota</taxon>
        <taxon>Neoptera</taxon>
        <taxon>Paraneoptera</taxon>
        <taxon>Hemiptera</taxon>
        <taxon>Heteroptera</taxon>
        <taxon>Panheteroptera</taxon>
        <taxon>Cimicomorpha</taxon>
        <taxon>Reduviidae</taxon>
        <taxon>Triatominae</taxon>
        <taxon>Triatoma</taxon>
    </lineage>
</organism>
<dbReference type="InterPro" id="IPR036259">
    <property type="entry name" value="MFS_trans_sf"/>
</dbReference>
<keyword evidence="2" id="KW-0472">Membrane</keyword>
<dbReference type="PANTHER" id="PTHR48021:SF1">
    <property type="entry name" value="GH07001P-RELATED"/>
    <property type="match status" value="1"/>
</dbReference>
<accession>A0A161M3L7</accession>
<keyword evidence="2" id="KW-0812">Transmembrane</keyword>
<evidence type="ECO:0000313" key="4">
    <source>
        <dbReference type="EMBL" id="JAR97806.1"/>
    </source>
</evidence>
<reference evidence="4" key="2">
    <citation type="journal article" date="2017" name="J. Med. Entomol.">
        <title>Transcriptome Analysis of the Triatoma infestans (Hemiptera: Reduviidae) Integument.</title>
        <authorList>
            <person name="Calderon-Fernandez G.M."/>
            <person name="Moriconi D.E."/>
            <person name="Dulbecco A.B."/>
            <person name="Juarez M.P."/>
        </authorList>
    </citation>
    <scope>NUCLEOTIDE SEQUENCE</scope>
    <source>
        <strain evidence="4">Int1</strain>
        <tissue evidence="4">Integument</tissue>
    </source>
</reference>
<feature type="domain" description="Major facilitator superfamily (MFS) profile" evidence="3">
    <location>
        <begin position="25"/>
        <end position="122"/>
    </location>
</feature>
<dbReference type="AlphaFoldDB" id="A0A161M3L7"/>
<evidence type="ECO:0000256" key="1">
    <source>
        <dbReference type="ARBA" id="ARBA00004141"/>
    </source>
</evidence>
<evidence type="ECO:0000256" key="2">
    <source>
        <dbReference type="SAM" id="Phobius"/>
    </source>
</evidence>